<name>A0A8D8BAE2_CULPI</name>
<protein>
    <submittedName>
        <fullName evidence="1">(northern house mosquito) hypothetical protein</fullName>
    </submittedName>
</protein>
<accession>A0A8D8BAE2</accession>
<dbReference type="AlphaFoldDB" id="A0A8D8BAE2"/>
<proteinExistence type="predicted"/>
<sequence>MFCGDTTRTCKFKNSPMCIIGQCTIVTLIRYSLFSTKQPDSRTSSSKWFASYRSSIKSTNLSVCKFVRFVINLLRAANSWPPVPNSLIDSGSSLEAMLHGKM</sequence>
<evidence type="ECO:0000313" key="1">
    <source>
        <dbReference type="EMBL" id="CAG6472389.1"/>
    </source>
</evidence>
<organism evidence="1">
    <name type="scientific">Culex pipiens</name>
    <name type="common">House mosquito</name>
    <dbReference type="NCBI Taxonomy" id="7175"/>
    <lineage>
        <taxon>Eukaryota</taxon>
        <taxon>Metazoa</taxon>
        <taxon>Ecdysozoa</taxon>
        <taxon>Arthropoda</taxon>
        <taxon>Hexapoda</taxon>
        <taxon>Insecta</taxon>
        <taxon>Pterygota</taxon>
        <taxon>Neoptera</taxon>
        <taxon>Endopterygota</taxon>
        <taxon>Diptera</taxon>
        <taxon>Nematocera</taxon>
        <taxon>Culicoidea</taxon>
        <taxon>Culicidae</taxon>
        <taxon>Culicinae</taxon>
        <taxon>Culicini</taxon>
        <taxon>Culex</taxon>
        <taxon>Culex</taxon>
    </lineage>
</organism>
<reference evidence="1" key="1">
    <citation type="submission" date="2021-05" db="EMBL/GenBank/DDBJ databases">
        <authorList>
            <person name="Alioto T."/>
            <person name="Alioto T."/>
            <person name="Gomez Garrido J."/>
        </authorList>
    </citation>
    <scope>NUCLEOTIDE SEQUENCE</scope>
</reference>
<dbReference type="EMBL" id="HBUE01070522">
    <property type="protein sequence ID" value="CAG6472389.1"/>
    <property type="molecule type" value="Transcribed_RNA"/>
</dbReference>